<evidence type="ECO:0000313" key="1">
    <source>
        <dbReference type="EMBL" id="MDC3415942.1"/>
    </source>
</evidence>
<gene>
    <name evidence="1" type="ORF">NC799_03335</name>
</gene>
<keyword evidence="2" id="KW-1185">Reference proteome</keyword>
<dbReference type="EMBL" id="JAMQKC010000002">
    <property type="protein sequence ID" value="MDC3415942.1"/>
    <property type="molecule type" value="Genomic_DNA"/>
</dbReference>
<reference evidence="1" key="1">
    <citation type="submission" date="2022-06" db="EMBL/GenBank/DDBJ databases">
        <title>Aquibacillus sp. a new bacterium isolated from soil saline samples.</title>
        <authorList>
            <person name="Galisteo C."/>
            <person name="De La Haba R."/>
            <person name="Sanchez-Porro C."/>
            <person name="Ventosa A."/>
        </authorList>
    </citation>
    <scope>NUCLEOTIDE SEQUENCE</scope>
    <source>
        <strain evidence="1">3ASR75-54</strain>
    </source>
</reference>
<dbReference type="PROSITE" id="PS51257">
    <property type="entry name" value="PROKAR_LIPOPROTEIN"/>
    <property type="match status" value="1"/>
</dbReference>
<evidence type="ECO:0000313" key="2">
    <source>
        <dbReference type="Proteomes" id="UP001145069"/>
    </source>
</evidence>
<organism evidence="1 2">
    <name type="scientific">Aquibacillus salsiterrae</name>
    <dbReference type="NCBI Taxonomy" id="2950439"/>
    <lineage>
        <taxon>Bacteria</taxon>
        <taxon>Bacillati</taxon>
        <taxon>Bacillota</taxon>
        <taxon>Bacilli</taxon>
        <taxon>Bacillales</taxon>
        <taxon>Bacillaceae</taxon>
        <taxon>Aquibacillus</taxon>
    </lineage>
</organism>
<proteinExistence type="predicted"/>
<protein>
    <submittedName>
        <fullName evidence="1">Uncharacterized protein</fullName>
    </submittedName>
</protein>
<dbReference type="RefSeq" id="WP_272444917.1">
    <property type="nucleotide sequence ID" value="NZ_JAMQKC010000002.1"/>
</dbReference>
<comment type="caution">
    <text evidence="1">The sequence shown here is derived from an EMBL/GenBank/DDBJ whole genome shotgun (WGS) entry which is preliminary data.</text>
</comment>
<accession>A0A9X4ADU0</accession>
<dbReference type="Proteomes" id="UP001145069">
    <property type="component" value="Unassembled WGS sequence"/>
</dbReference>
<sequence length="172" mass="19321">MTRIKLLLIGVLVIAFGSGCTVKSKEDEMSKVAQTAERAFEQDKMETTVDFNGFSLYLPNKFEVVEEGSSNFILQKGDQVYILFHNPLEDSKSQVNLDTTIENSNYSLLKTFDAKDKFGYVLALPRNEDEFELQIGVGGVKLTTITSLHNLEKDAEVMMQMANSLSYQSEVQ</sequence>
<dbReference type="AlphaFoldDB" id="A0A9X4ADU0"/>
<name>A0A9X4ADU0_9BACI</name>